<evidence type="ECO:0000313" key="11">
    <source>
        <dbReference type="Proteomes" id="UP000055590"/>
    </source>
</evidence>
<evidence type="ECO:0000313" key="10">
    <source>
        <dbReference type="EMBL" id="AKU90884.1"/>
    </source>
</evidence>
<evidence type="ECO:0000256" key="1">
    <source>
        <dbReference type="ARBA" id="ARBA00004141"/>
    </source>
</evidence>
<organism evidence="10 11">
    <name type="scientific">Vulgatibacter incomptus</name>
    <dbReference type="NCBI Taxonomy" id="1391653"/>
    <lineage>
        <taxon>Bacteria</taxon>
        <taxon>Pseudomonadati</taxon>
        <taxon>Myxococcota</taxon>
        <taxon>Myxococcia</taxon>
        <taxon>Myxococcales</taxon>
        <taxon>Cystobacterineae</taxon>
        <taxon>Vulgatibacteraceae</taxon>
        <taxon>Vulgatibacter</taxon>
    </lineage>
</organism>
<feature type="transmembrane region" description="Helical" evidence="8">
    <location>
        <begin position="241"/>
        <end position="261"/>
    </location>
</feature>
<feature type="transmembrane region" description="Helical" evidence="8">
    <location>
        <begin position="397"/>
        <end position="415"/>
    </location>
</feature>
<dbReference type="PANTHER" id="PTHR24567:SF74">
    <property type="entry name" value="HTH-TYPE TRANSCRIPTIONAL REGULATOR ARCR"/>
    <property type="match status" value="1"/>
</dbReference>
<comment type="similarity">
    <text evidence="8">Belongs to the ADP/ATP translocase tlc family.</text>
</comment>
<reference evidence="10 11" key="1">
    <citation type="submission" date="2015-08" db="EMBL/GenBank/DDBJ databases">
        <authorList>
            <person name="Babu N.S."/>
            <person name="Beckwith C.J."/>
            <person name="Beseler K.G."/>
            <person name="Brison A."/>
            <person name="Carone J.V."/>
            <person name="Caskin T.P."/>
            <person name="Diamond M."/>
            <person name="Durham M.E."/>
            <person name="Foxe J.M."/>
            <person name="Go M."/>
            <person name="Henderson B.A."/>
            <person name="Jones I.B."/>
            <person name="McGettigan J.A."/>
            <person name="Micheletti S.J."/>
            <person name="Nasrallah M.E."/>
            <person name="Ortiz D."/>
            <person name="Piller C.R."/>
            <person name="Privatt S.R."/>
            <person name="Schneider S.L."/>
            <person name="Sharp S."/>
            <person name="Smith T.C."/>
            <person name="Stanton J.D."/>
            <person name="Ullery H.E."/>
            <person name="Wilson R.J."/>
            <person name="Serrano M.G."/>
            <person name="Buck G."/>
            <person name="Lee V."/>
            <person name="Wang Y."/>
            <person name="Carvalho R."/>
            <person name="Voegtly L."/>
            <person name="Shi R."/>
            <person name="Duckworth R."/>
            <person name="Johnson A."/>
            <person name="Loviza R."/>
            <person name="Walstead R."/>
            <person name="Shah Z."/>
            <person name="Kiflezghi M."/>
            <person name="Wade K."/>
            <person name="Ball S.L."/>
            <person name="Bradley K.W."/>
            <person name="Asai D.J."/>
            <person name="Bowman C.A."/>
            <person name="Russell D.A."/>
            <person name="Pope W.H."/>
            <person name="Jacobs-Sera D."/>
            <person name="Hendrix R.W."/>
            <person name="Hatfull G.F."/>
        </authorList>
    </citation>
    <scope>NUCLEOTIDE SEQUENCE [LARGE SCALE GENOMIC DNA]</scope>
    <source>
        <strain evidence="10 11">DSM 27710</strain>
    </source>
</reference>
<feature type="transmembrane region" description="Helical" evidence="8">
    <location>
        <begin position="174"/>
        <end position="194"/>
    </location>
</feature>
<dbReference type="InterPro" id="IPR016024">
    <property type="entry name" value="ARM-type_fold"/>
</dbReference>
<dbReference type="InterPro" id="IPR011989">
    <property type="entry name" value="ARM-like"/>
</dbReference>
<dbReference type="GO" id="GO:0005471">
    <property type="term" value="F:ATP:ADP antiporter activity"/>
    <property type="evidence" value="ECO:0007669"/>
    <property type="project" value="InterPro"/>
</dbReference>
<feature type="transmembrane region" description="Helical" evidence="8">
    <location>
        <begin position="62"/>
        <end position="80"/>
    </location>
</feature>
<evidence type="ECO:0000256" key="6">
    <source>
        <dbReference type="ARBA" id="ARBA00022989"/>
    </source>
</evidence>
<dbReference type="PROSITE" id="PS50042">
    <property type="entry name" value="CNMP_BINDING_3"/>
    <property type="match status" value="1"/>
</dbReference>
<dbReference type="SUPFAM" id="SSF103473">
    <property type="entry name" value="MFS general substrate transporter"/>
    <property type="match status" value="1"/>
</dbReference>
<keyword evidence="6 8" id="KW-1133">Transmembrane helix</keyword>
<feature type="transmembrane region" description="Helical" evidence="8">
    <location>
        <begin position="25"/>
        <end position="42"/>
    </location>
</feature>
<dbReference type="Pfam" id="PF03219">
    <property type="entry name" value="TLC"/>
    <property type="match status" value="1"/>
</dbReference>
<dbReference type="PANTHER" id="PTHR24567">
    <property type="entry name" value="CRP FAMILY TRANSCRIPTIONAL REGULATORY PROTEIN"/>
    <property type="match status" value="1"/>
</dbReference>
<feature type="transmembrane region" description="Helical" evidence="8">
    <location>
        <begin position="273"/>
        <end position="293"/>
    </location>
</feature>
<dbReference type="SUPFAM" id="SSF48371">
    <property type="entry name" value="ARM repeat"/>
    <property type="match status" value="1"/>
</dbReference>
<feature type="transmembrane region" description="Helical" evidence="8">
    <location>
        <begin position="373"/>
        <end position="390"/>
    </location>
</feature>
<dbReference type="InterPro" id="IPR050397">
    <property type="entry name" value="Env_Response_Regulators"/>
</dbReference>
<dbReference type="InterPro" id="IPR004155">
    <property type="entry name" value="PBS_lyase_HEAT"/>
</dbReference>
<sequence length="1077" mass="116173">MDLAKTIAAYASHLMGLRPGEGRRTAMAGVYHLAFVAAVVLVKSASNALVVARFRVEALPPLYIASALATGLAAWAAAYLDRRRAPGMPRQGLLWAAAALLGLASATYFRIPAAVVALYLLGETCATIVSIRFWGAASELFDQRANRRIFGVLAAAGMVGAIVAGLAAQLLGGTLGAVGLLPLAALLLLGSAAASRSLRRANRAAAAEATAAGGPSTGSSKQRPSARDVRTYLLKNHYPRALATLMLLLAALTAVADYLFRFQAGERYGEAELAALFGALNLWMGVVAVLFQVGAAGRILERFGVFRYLLITPMGSALASIGCLFVPGMGPAFGLRLIESAGSLSLNPAAFQLLYGPIPDSLRPRIRALVDGLVKKVGFASGGVLLLVLGSRASVELLVAAVVGVVAVYVVILAISRRFYVVAIEDRLAPAVNLGANHLRSAEARTVLRSALSSDEPVRVLTSIALLRDDPRFDPLPFLPRLLGHPDSRVRRSTVALVHDRRISQAVPQLERIFAGDRPEIRYEAALALGKLVPERARELLLPWLDRNDSPLAGAAIAALVPPELASREGALFGEGAAPGDRGPPEVASAEQASLVATRALLDRLERPGAPVQERIETARALGRLGPSAFGTRLAFYLADEDPNVRRVASAAAGRILEPALVPALCRLLADRSCRAAARTALARYGDAVVPALSTVLDDRSEALVLRLEVPRVLRKVGTSAAARALLFSNIQEHAYLRFRIATNLSRLHDEHPEIEVDLQRLKEATFRRLRTYEYYLPLYRDLEAALPPHSVLVRALGDRMQQNLEVIFRLLHIRHSHGQVLSAWRRFSGGDARERAYALELLENLVEEELRRPLLPALERYHRLPEPWGGVPAKPERGPARVLELTVSNDVVLRALAIFTAGQIGLRLPNDETEDEHLNASVIERVFLLEGAEIFARCDIDDLVALATIGKESSFRNGEIIFREGEEANALFVVLQGRVRFEKGGSEVLEVGVRDAFGETSLLERAPRPVTAVAVAPEVRVLAIDRQDFLDLIADRPELLRGIFEAVTRHLRSLIDVAAAGAEAGKLLEARPRRAG</sequence>
<feature type="transmembrane region" description="Helical" evidence="8">
    <location>
        <begin position="92"/>
        <end position="111"/>
    </location>
</feature>
<name>A0A0K1PCN9_9BACT</name>
<feature type="transmembrane region" description="Helical" evidence="8">
    <location>
        <begin position="305"/>
        <end position="327"/>
    </location>
</feature>
<keyword evidence="2 8" id="KW-0813">Transport</keyword>
<feature type="transmembrane region" description="Helical" evidence="8">
    <location>
        <begin position="117"/>
        <end position="137"/>
    </location>
</feature>
<dbReference type="Pfam" id="PF13646">
    <property type="entry name" value="HEAT_2"/>
    <property type="match status" value="1"/>
</dbReference>
<evidence type="ECO:0000256" key="8">
    <source>
        <dbReference type="RuleBase" id="RU363121"/>
    </source>
</evidence>
<evidence type="ECO:0000256" key="2">
    <source>
        <dbReference type="ARBA" id="ARBA00022448"/>
    </source>
</evidence>
<dbReference type="InterPro" id="IPR014710">
    <property type="entry name" value="RmlC-like_jellyroll"/>
</dbReference>
<dbReference type="Gene3D" id="1.20.1250.20">
    <property type="entry name" value="MFS general substrate transporter like domains"/>
    <property type="match status" value="1"/>
</dbReference>
<protein>
    <recommendedName>
        <fullName evidence="8">ADP,ATP carrier protein</fullName>
    </recommendedName>
</protein>
<dbReference type="SMART" id="SM00567">
    <property type="entry name" value="EZ_HEAT"/>
    <property type="match status" value="6"/>
</dbReference>
<dbReference type="GO" id="GO:0005524">
    <property type="term" value="F:ATP binding"/>
    <property type="evidence" value="ECO:0007669"/>
    <property type="project" value="UniProtKB-KW"/>
</dbReference>
<dbReference type="GO" id="GO:0016020">
    <property type="term" value="C:membrane"/>
    <property type="evidence" value="ECO:0007669"/>
    <property type="project" value="UniProtKB-SubCell"/>
</dbReference>
<evidence type="ECO:0000256" key="3">
    <source>
        <dbReference type="ARBA" id="ARBA00022692"/>
    </source>
</evidence>
<dbReference type="STRING" id="1391653.AKJ08_1271"/>
<dbReference type="InterPro" id="IPR018490">
    <property type="entry name" value="cNMP-bd_dom_sf"/>
</dbReference>
<dbReference type="Pfam" id="PF00027">
    <property type="entry name" value="cNMP_binding"/>
    <property type="match status" value="1"/>
</dbReference>
<keyword evidence="4 8" id="KW-0547">Nucleotide-binding</keyword>
<dbReference type="GO" id="GO:0003700">
    <property type="term" value="F:DNA-binding transcription factor activity"/>
    <property type="evidence" value="ECO:0007669"/>
    <property type="project" value="TreeGrafter"/>
</dbReference>
<dbReference type="Gene3D" id="2.60.120.10">
    <property type="entry name" value="Jelly Rolls"/>
    <property type="match status" value="1"/>
</dbReference>
<accession>A0A0K1PCN9</accession>
<dbReference type="InterPro" id="IPR036259">
    <property type="entry name" value="MFS_trans_sf"/>
</dbReference>
<dbReference type="Proteomes" id="UP000055590">
    <property type="component" value="Chromosome"/>
</dbReference>
<dbReference type="OrthoDB" id="3525895at2"/>
<dbReference type="EMBL" id="CP012332">
    <property type="protein sequence ID" value="AKU90884.1"/>
    <property type="molecule type" value="Genomic_DNA"/>
</dbReference>
<dbReference type="SMART" id="SM00100">
    <property type="entry name" value="cNMP"/>
    <property type="match status" value="1"/>
</dbReference>
<evidence type="ECO:0000256" key="7">
    <source>
        <dbReference type="ARBA" id="ARBA00023136"/>
    </source>
</evidence>
<keyword evidence="5 8" id="KW-0067">ATP-binding</keyword>
<keyword evidence="11" id="KW-1185">Reference proteome</keyword>
<dbReference type="RefSeq" id="WP_050725277.1">
    <property type="nucleotide sequence ID" value="NZ_CP012332.1"/>
</dbReference>
<feature type="domain" description="Cyclic nucleotide-binding" evidence="9">
    <location>
        <begin position="935"/>
        <end position="1051"/>
    </location>
</feature>
<dbReference type="SUPFAM" id="SSF51206">
    <property type="entry name" value="cAMP-binding domain-like"/>
    <property type="match status" value="1"/>
</dbReference>
<dbReference type="InterPro" id="IPR000595">
    <property type="entry name" value="cNMP-bd_dom"/>
</dbReference>
<dbReference type="KEGG" id="vin:AKJ08_1271"/>
<dbReference type="Gene3D" id="1.25.10.10">
    <property type="entry name" value="Leucine-rich Repeat Variant"/>
    <property type="match status" value="2"/>
</dbReference>
<evidence type="ECO:0000256" key="5">
    <source>
        <dbReference type="ARBA" id="ARBA00022840"/>
    </source>
</evidence>
<proteinExistence type="inferred from homology"/>
<gene>
    <name evidence="10" type="ORF">AKJ08_1271</name>
</gene>
<evidence type="ECO:0000259" key="9">
    <source>
        <dbReference type="PROSITE" id="PS50042"/>
    </source>
</evidence>
<dbReference type="GO" id="GO:0005829">
    <property type="term" value="C:cytosol"/>
    <property type="evidence" value="ECO:0007669"/>
    <property type="project" value="TreeGrafter"/>
</dbReference>
<keyword evidence="7 8" id="KW-0472">Membrane</keyword>
<dbReference type="InterPro" id="IPR004667">
    <property type="entry name" value="ADP_ATP_car_bac_type"/>
</dbReference>
<evidence type="ECO:0000256" key="4">
    <source>
        <dbReference type="ARBA" id="ARBA00022741"/>
    </source>
</evidence>
<keyword evidence="3 8" id="KW-0812">Transmembrane</keyword>
<dbReference type="AlphaFoldDB" id="A0A0K1PCN9"/>
<comment type="subcellular location">
    <subcellularLocation>
        <location evidence="1 8">Membrane</location>
        <topology evidence="1 8">Multi-pass membrane protein</topology>
    </subcellularLocation>
</comment>
<feature type="transmembrane region" description="Helical" evidence="8">
    <location>
        <begin position="149"/>
        <end position="168"/>
    </location>
</feature>
<dbReference type="CDD" id="cd00038">
    <property type="entry name" value="CAP_ED"/>
    <property type="match status" value="1"/>
</dbReference>